<accession>A0A438D936</accession>
<feature type="compositionally biased region" description="Basic and acidic residues" evidence="1">
    <location>
        <begin position="15"/>
        <end position="32"/>
    </location>
</feature>
<proteinExistence type="predicted"/>
<dbReference type="AlphaFoldDB" id="A0A438D936"/>
<name>A0A438D936_VITVI</name>
<feature type="compositionally biased region" description="Basic and acidic residues" evidence="1">
    <location>
        <begin position="91"/>
        <end position="101"/>
    </location>
</feature>
<dbReference type="EMBL" id="QGNW01001733">
    <property type="protein sequence ID" value="RVW31965.1"/>
    <property type="molecule type" value="Genomic_DNA"/>
</dbReference>
<gene>
    <name evidence="2" type="ORF">CK203_112780</name>
</gene>
<reference evidence="2 3" key="1">
    <citation type="journal article" date="2018" name="PLoS Genet.">
        <title>Population sequencing reveals clonal diversity and ancestral inbreeding in the grapevine cultivar Chardonnay.</title>
        <authorList>
            <person name="Roach M.J."/>
            <person name="Johnson D.L."/>
            <person name="Bohlmann J."/>
            <person name="van Vuuren H.J."/>
            <person name="Jones S.J."/>
            <person name="Pretorius I.S."/>
            <person name="Schmidt S.A."/>
            <person name="Borneman A.R."/>
        </authorList>
    </citation>
    <scope>NUCLEOTIDE SEQUENCE [LARGE SCALE GENOMIC DNA]</scope>
    <source>
        <strain evidence="3">cv. Chardonnay</strain>
        <tissue evidence="2">Leaf</tissue>
    </source>
</reference>
<sequence>MGCNLKGPLRLGQGEGEKKPSEKQVPSQREEVAAGGKGKGVSDDHDVQTRESAKKEVKFGSKKLWTTLFPPSSNRRQGSRSRSEPLLLRKPSSDSEELPKEEAFGVGAQWERGFSASPIFFC</sequence>
<evidence type="ECO:0000313" key="2">
    <source>
        <dbReference type="EMBL" id="RVW31965.1"/>
    </source>
</evidence>
<evidence type="ECO:0000256" key="1">
    <source>
        <dbReference type="SAM" id="MobiDB-lite"/>
    </source>
</evidence>
<evidence type="ECO:0000313" key="3">
    <source>
        <dbReference type="Proteomes" id="UP000288805"/>
    </source>
</evidence>
<dbReference type="Proteomes" id="UP000288805">
    <property type="component" value="Unassembled WGS sequence"/>
</dbReference>
<comment type="caution">
    <text evidence="2">The sequence shown here is derived from an EMBL/GenBank/DDBJ whole genome shotgun (WGS) entry which is preliminary data.</text>
</comment>
<feature type="region of interest" description="Disordered" evidence="1">
    <location>
        <begin position="1"/>
        <end position="101"/>
    </location>
</feature>
<organism evidence="2 3">
    <name type="scientific">Vitis vinifera</name>
    <name type="common">Grape</name>
    <dbReference type="NCBI Taxonomy" id="29760"/>
    <lineage>
        <taxon>Eukaryota</taxon>
        <taxon>Viridiplantae</taxon>
        <taxon>Streptophyta</taxon>
        <taxon>Embryophyta</taxon>
        <taxon>Tracheophyta</taxon>
        <taxon>Spermatophyta</taxon>
        <taxon>Magnoliopsida</taxon>
        <taxon>eudicotyledons</taxon>
        <taxon>Gunneridae</taxon>
        <taxon>Pentapetalae</taxon>
        <taxon>rosids</taxon>
        <taxon>Vitales</taxon>
        <taxon>Vitaceae</taxon>
        <taxon>Viteae</taxon>
        <taxon>Vitis</taxon>
    </lineage>
</organism>
<feature type="compositionally biased region" description="Basic and acidic residues" evidence="1">
    <location>
        <begin position="40"/>
        <end position="59"/>
    </location>
</feature>
<protein>
    <submittedName>
        <fullName evidence="2">Uncharacterized protein</fullName>
    </submittedName>
</protein>